<keyword evidence="4" id="KW-1185">Reference proteome</keyword>
<proteinExistence type="predicted"/>
<dbReference type="EMBL" id="LRBV02000004">
    <property type="status" value="NOT_ANNOTATED_CDS"/>
    <property type="molecule type" value="Genomic_DNA"/>
</dbReference>
<dbReference type="SUPFAM" id="SSF56112">
    <property type="entry name" value="Protein kinase-like (PK-like)"/>
    <property type="match status" value="1"/>
</dbReference>
<reference evidence="3" key="2">
    <citation type="submission" date="2021-01" db="UniProtKB">
        <authorList>
            <consortium name="EnsemblPlants"/>
        </authorList>
    </citation>
    <scope>IDENTIFICATION</scope>
</reference>
<dbReference type="RefSeq" id="XP_030967216.1">
    <property type="nucleotide sequence ID" value="XM_031111356.1"/>
</dbReference>
<dbReference type="KEGG" id="qlo:115987760"/>
<dbReference type="GO" id="GO:0005524">
    <property type="term" value="F:ATP binding"/>
    <property type="evidence" value="ECO:0007669"/>
    <property type="project" value="InterPro"/>
</dbReference>
<dbReference type="PANTHER" id="PTHR46146">
    <property type="entry name" value="SERINE/THREONINE-PROTEIN KINASE-LIKE PROTEIN CCR4"/>
    <property type="match status" value="1"/>
</dbReference>
<dbReference type="AlphaFoldDB" id="A0A7N2R3Z9"/>
<reference evidence="3 4" key="1">
    <citation type="journal article" date="2016" name="G3 (Bethesda)">
        <title>First Draft Assembly and Annotation of the Genome of a California Endemic Oak Quercus lobata Nee (Fagaceae).</title>
        <authorList>
            <person name="Sork V.L."/>
            <person name="Fitz-Gibbon S.T."/>
            <person name="Puiu D."/>
            <person name="Crepeau M."/>
            <person name="Gugger P.F."/>
            <person name="Sherman R."/>
            <person name="Stevens K."/>
            <person name="Langley C.H."/>
            <person name="Pellegrini M."/>
            <person name="Salzberg S.L."/>
        </authorList>
    </citation>
    <scope>NUCLEOTIDE SEQUENCE [LARGE SCALE GENOMIC DNA]</scope>
    <source>
        <strain evidence="3 4">cv. SW786</strain>
    </source>
</reference>
<dbReference type="OrthoDB" id="1533147at2759"/>
<dbReference type="InParanoid" id="A0A7N2R3Z9"/>
<dbReference type="EnsemblPlants" id="QL04p095263:mrna">
    <property type="protein sequence ID" value="QL04p095263:mrna"/>
    <property type="gene ID" value="QL04p095263"/>
</dbReference>
<dbReference type="Gene3D" id="3.30.200.20">
    <property type="entry name" value="Phosphorylase Kinase, domain 1"/>
    <property type="match status" value="1"/>
</dbReference>
<evidence type="ECO:0000313" key="3">
    <source>
        <dbReference type="EnsemblPlants" id="QL04p095263:mrna"/>
    </source>
</evidence>
<dbReference type="PANTHER" id="PTHR46146:SF4">
    <property type="entry name" value="SERINE_THREONINE-PROTEIN KINASE-LIKE PROTEIN CCR4"/>
    <property type="match status" value="1"/>
</dbReference>
<sequence>MSISHNFLSNINMGKHQVDPKFVANNSDPGSPTISEERSQSLVDYSFFPSDKSEFGSCSRIWNETNPDDFSVSISTLFPANNSNSDANSDSNETPPRLCHYSNSIVSFFSPARSQTDSSSENYEIIIPNPSITTPSSFSHFFPLPNGQTSLSIPLIFPPTMTETETEESCSESNKTPRAEAQFSCSIVSLFPPARSQTDSSSCENYEIIPTDHSISASPKRTIRTAIFKHLTEFLKPKSNNSLKFSHTKKNSILSAFSAAIDLINIIHSKQFPLQMLLKATNNFSKDNKIETRSSGSAYRAILSDGREVAVKRKDNDHAFQCELKTLSRLNHSNLIRLLGYCKDRNVRILVYKYMKNGTLYDHLHELKSTPLMSWATRIKVALDAARGIEYLHVYAVPPIIHRNIKSSNILLDATWTAKVSDFSLSEEAPDDEKSHHWSDDNYPVVGTIGYMDPEYFVLQKLSTKIDVYSFGVVLLEMLSGYKAVHYLENGERRTLVDFVVPYIVRHEIHKVLDPKVAPPTPFEMEALAYVGFLALVCVSLRGQDRPSMTEIVNSLKSALDTCRSEW</sequence>
<dbReference type="Gene3D" id="1.10.510.10">
    <property type="entry name" value="Transferase(Phosphotransferase) domain 1"/>
    <property type="match status" value="1"/>
</dbReference>
<evidence type="ECO:0000259" key="2">
    <source>
        <dbReference type="PROSITE" id="PS50011"/>
    </source>
</evidence>
<dbReference type="Proteomes" id="UP000594261">
    <property type="component" value="Chromosome 4"/>
</dbReference>
<dbReference type="Pfam" id="PF07714">
    <property type="entry name" value="PK_Tyr_Ser-Thr"/>
    <property type="match status" value="1"/>
</dbReference>
<dbReference type="GeneID" id="115987760"/>
<dbReference type="PROSITE" id="PS50011">
    <property type="entry name" value="PROTEIN_KINASE_DOM"/>
    <property type="match status" value="1"/>
</dbReference>
<gene>
    <name evidence="3" type="primary">LOC115987760</name>
</gene>
<dbReference type="CDD" id="cd14066">
    <property type="entry name" value="STKc_IRAK"/>
    <property type="match status" value="1"/>
</dbReference>
<name>A0A7N2R3Z9_QUELO</name>
<organism evidence="3 4">
    <name type="scientific">Quercus lobata</name>
    <name type="common">Valley oak</name>
    <dbReference type="NCBI Taxonomy" id="97700"/>
    <lineage>
        <taxon>Eukaryota</taxon>
        <taxon>Viridiplantae</taxon>
        <taxon>Streptophyta</taxon>
        <taxon>Embryophyta</taxon>
        <taxon>Tracheophyta</taxon>
        <taxon>Spermatophyta</taxon>
        <taxon>Magnoliopsida</taxon>
        <taxon>eudicotyledons</taxon>
        <taxon>Gunneridae</taxon>
        <taxon>Pentapetalae</taxon>
        <taxon>rosids</taxon>
        <taxon>fabids</taxon>
        <taxon>Fagales</taxon>
        <taxon>Fagaceae</taxon>
        <taxon>Quercus</taxon>
    </lineage>
</organism>
<protein>
    <recommendedName>
        <fullName evidence="2">Protein kinase domain-containing protein</fullName>
    </recommendedName>
</protein>
<feature type="compositionally biased region" description="Polar residues" evidence="1">
    <location>
        <begin position="24"/>
        <end position="34"/>
    </location>
</feature>
<evidence type="ECO:0000313" key="4">
    <source>
        <dbReference type="Proteomes" id="UP000594261"/>
    </source>
</evidence>
<accession>A0A7N2R3Z9</accession>
<feature type="domain" description="Protein kinase" evidence="2">
    <location>
        <begin position="284"/>
        <end position="560"/>
    </location>
</feature>
<evidence type="ECO:0000256" key="1">
    <source>
        <dbReference type="SAM" id="MobiDB-lite"/>
    </source>
</evidence>
<feature type="region of interest" description="Disordered" evidence="1">
    <location>
        <begin position="19"/>
        <end position="38"/>
    </location>
</feature>
<dbReference type="Gramene" id="QL04p095263:mrna">
    <property type="protein sequence ID" value="QL04p095263:mrna"/>
    <property type="gene ID" value="QL04p095263"/>
</dbReference>
<dbReference type="InterPro" id="IPR011009">
    <property type="entry name" value="Kinase-like_dom_sf"/>
</dbReference>
<dbReference type="GO" id="GO:0004672">
    <property type="term" value="F:protein kinase activity"/>
    <property type="evidence" value="ECO:0007669"/>
    <property type="project" value="InterPro"/>
</dbReference>
<dbReference type="InterPro" id="IPR001245">
    <property type="entry name" value="Ser-Thr/Tyr_kinase_cat_dom"/>
</dbReference>
<dbReference type="InterPro" id="IPR000719">
    <property type="entry name" value="Prot_kinase_dom"/>
</dbReference>